<proteinExistence type="predicted"/>
<keyword evidence="2" id="KW-1133">Transmembrane helix</keyword>
<sequence>MAEQANEEVGPSMSAQAIIVLCLLGAGALILCCWALFRHFFAEAPPPSPTGNVNADDGMTQTQYMRLVRLRNQEWLQNGYGSQSYYSQPHSSKGMMTQSSVMSV</sequence>
<dbReference type="AlphaFoldDB" id="A0A9Q9ELK4"/>
<dbReference type="EMBL" id="CP099422">
    <property type="protein sequence ID" value="USW53538.1"/>
    <property type="molecule type" value="Genomic_DNA"/>
</dbReference>
<evidence type="ECO:0000256" key="1">
    <source>
        <dbReference type="SAM" id="MobiDB-lite"/>
    </source>
</evidence>
<organism evidence="3 4">
    <name type="scientific">Septoria linicola</name>
    <dbReference type="NCBI Taxonomy" id="215465"/>
    <lineage>
        <taxon>Eukaryota</taxon>
        <taxon>Fungi</taxon>
        <taxon>Dikarya</taxon>
        <taxon>Ascomycota</taxon>
        <taxon>Pezizomycotina</taxon>
        <taxon>Dothideomycetes</taxon>
        <taxon>Dothideomycetidae</taxon>
        <taxon>Mycosphaerellales</taxon>
        <taxon>Mycosphaerellaceae</taxon>
        <taxon>Septoria</taxon>
    </lineage>
</organism>
<gene>
    <name evidence="3" type="ORF">Slin15195_G068570</name>
</gene>
<dbReference type="Proteomes" id="UP001056384">
    <property type="component" value="Chromosome 5"/>
</dbReference>
<accession>A0A9Q9ELK4</accession>
<feature type="transmembrane region" description="Helical" evidence="2">
    <location>
        <begin position="15"/>
        <end position="37"/>
    </location>
</feature>
<evidence type="ECO:0000313" key="3">
    <source>
        <dbReference type="EMBL" id="USW53538.1"/>
    </source>
</evidence>
<dbReference type="OrthoDB" id="3641893at2759"/>
<protein>
    <submittedName>
        <fullName evidence="3">Uncharacterized protein</fullName>
    </submittedName>
</protein>
<evidence type="ECO:0000313" key="4">
    <source>
        <dbReference type="Proteomes" id="UP001056384"/>
    </source>
</evidence>
<name>A0A9Q9ELK4_9PEZI</name>
<keyword evidence="2" id="KW-0812">Transmembrane</keyword>
<evidence type="ECO:0000256" key="2">
    <source>
        <dbReference type="SAM" id="Phobius"/>
    </source>
</evidence>
<keyword evidence="4" id="KW-1185">Reference proteome</keyword>
<reference evidence="3" key="1">
    <citation type="submission" date="2022-06" db="EMBL/GenBank/DDBJ databases">
        <title>Complete genome sequences of two strains of the flax pathogen Septoria linicola.</title>
        <authorList>
            <person name="Lapalu N."/>
            <person name="Simon A."/>
            <person name="Demenou B."/>
            <person name="Paumier D."/>
            <person name="Guillot M.-P."/>
            <person name="Gout L."/>
            <person name="Valade R."/>
        </authorList>
    </citation>
    <scope>NUCLEOTIDE SEQUENCE</scope>
    <source>
        <strain evidence="3">SE15195</strain>
    </source>
</reference>
<feature type="region of interest" description="Disordered" evidence="1">
    <location>
        <begin position="85"/>
        <end position="104"/>
    </location>
</feature>
<keyword evidence="2" id="KW-0472">Membrane</keyword>